<keyword evidence="2" id="KW-1185">Reference proteome</keyword>
<dbReference type="SUPFAM" id="SSF49899">
    <property type="entry name" value="Concanavalin A-like lectins/glucanases"/>
    <property type="match status" value="1"/>
</dbReference>
<dbReference type="AlphaFoldDB" id="A0A0L7L4G1"/>
<dbReference type="Proteomes" id="UP000037510">
    <property type="component" value="Unassembled WGS sequence"/>
</dbReference>
<sequence length="205" mass="22813">FAVNIGCGDPEVRGDIAVHFNVRLPQQYVEILCAVDGEHYCNYAHRNPSALSGAWVQVCGVRDASLQIQKTDVYPLLAPVLDEVCGVQDTALHIQKTDVYPLLAPWPRPNVHVHANVRAHVDSHLSRQLVVLNAWLGAWGLERRQRTAKLIPGTYWSVFADDILVGELEYRAAPAGVRAVRIRGDLYPQDIYLCPTVSSPLREDS</sequence>
<gene>
    <name evidence="1" type="ORF">OBRU01_15888</name>
</gene>
<dbReference type="EMBL" id="JTDY01002985">
    <property type="protein sequence ID" value="KOB70367.1"/>
    <property type="molecule type" value="Genomic_DNA"/>
</dbReference>
<evidence type="ECO:0000313" key="2">
    <source>
        <dbReference type="Proteomes" id="UP000037510"/>
    </source>
</evidence>
<feature type="non-terminal residue" evidence="1">
    <location>
        <position position="205"/>
    </location>
</feature>
<proteinExistence type="predicted"/>
<evidence type="ECO:0000313" key="1">
    <source>
        <dbReference type="EMBL" id="KOB70367.1"/>
    </source>
</evidence>
<accession>A0A0L7L4G1</accession>
<reference evidence="1 2" key="1">
    <citation type="journal article" date="2015" name="Genome Biol. Evol.">
        <title>The genome of winter moth (Operophtera brumata) provides a genomic perspective on sexual dimorphism and phenology.</title>
        <authorList>
            <person name="Derks M.F."/>
            <person name="Smit S."/>
            <person name="Salis L."/>
            <person name="Schijlen E."/>
            <person name="Bossers A."/>
            <person name="Mateman C."/>
            <person name="Pijl A.S."/>
            <person name="de Ridder D."/>
            <person name="Groenen M.A."/>
            <person name="Visser M.E."/>
            <person name="Megens H.J."/>
        </authorList>
    </citation>
    <scope>NUCLEOTIDE SEQUENCE [LARGE SCALE GENOMIC DNA]</scope>
    <source>
        <strain evidence="1">WM2013NL</strain>
        <tissue evidence="1">Head and thorax</tissue>
    </source>
</reference>
<feature type="non-terminal residue" evidence="1">
    <location>
        <position position="1"/>
    </location>
</feature>
<name>A0A0L7L4G1_OPEBR</name>
<dbReference type="InterPro" id="IPR013320">
    <property type="entry name" value="ConA-like_dom_sf"/>
</dbReference>
<comment type="caution">
    <text evidence="1">The sequence shown here is derived from an EMBL/GenBank/DDBJ whole genome shotgun (WGS) entry which is preliminary data.</text>
</comment>
<protein>
    <submittedName>
        <fullName evidence="1">Galectin</fullName>
    </submittedName>
</protein>
<organism evidence="1 2">
    <name type="scientific">Operophtera brumata</name>
    <name type="common">Winter moth</name>
    <name type="synonym">Phalaena brumata</name>
    <dbReference type="NCBI Taxonomy" id="104452"/>
    <lineage>
        <taxon>Eukaryota</taxon>
        <taxon>Metazoa</taxon>
        <taxon>Ecdysozoa</taxon>
        <taxon>Arthropoda</taxon>
        <taxon>Hexapoda</taxon>
        <taxon>Insecta</taxon>
        <taxon>Pterygota</taxon>
        <taxon>Neoptera</taxon>
        <taxon>Endopterygota</taxon>
        <taxon>Lepidoptera</taxon>
        <taxon>Glossata</taxon>
        <taxon>Ditrysia</taxon>
        <taxon>Geometroidea</taxon>
        <taxon>Geometridae</taxon>
        <taxon>Larentiinae</taxon>
        <taxon>Operophtera</taxon>
    </lineage>
</organism>